<organism evidence="7">
    <name type="scientific">freshwater metagenome</name>
    <dbReference type="NCBI Taxonomy" id="449393"/>
    <lineage>
        <taxon>unclassified sequences</taxon>
        <taxon>metagenomes</taxon>
        <taxon>ecological metagenomes</taxon>
    </lineage>
</organism>
<feature type="transmembrane region" description="Helical" evidence="5">
    <location>
        <begin position="175"/>
        <end position="198"/>
    </location>
</feature>
<keyword evidence="4 5" id="KW-0472">Membrane</keyword>
<keyword evidence="2 5" id="KW-0812">Transmembrane</keyword>
<dbReference type="GO" id="GO:0055085">
    <property type="term" value="P:transmembrane transport"/>
    <property type="evidence" value="ECO:0007669"/>
    <property type="project" value="InterPro"/>
</dbReference>
<comment type="subcellular location">
    <subcellularLocation>
        <location evidence="1">Membrane</location>
        <topology evidence="1">Multi-pass membrane protein</topology>
    </subcellularLocation>
</comment>
<feature type="transmembrane region" description="Helical" evidence="5">
    <location>
        <begin position="12"/>
        <end position="33"/>
    </location>
</feature>
<dbReference type="PANTHER" id="PTHR42770:SF7">
    <property type="entry name" value="MEMBRANE PROTEIN"/>
    <property type="match status" value="1"/>
</dbReference>
<feature type="domain" description="Amino acid permease/ SLC12A" evidence="6">
    <location>
        <begin position="17"/>
        <end position="324"/>
    </location>
</feature>
<evidence type="ECO:0000256" key="4">
    <source>
        <dbReference type="ARBA" id="ARBA00023136"/>
    </source>
</evidence>
<dbReference type="Pfam" id="PF00324">
    <property type="entry name" value="AA_permease"/>
    <property type="match status" value="1"/>
</dbReference>
<feature type="transmembrane region" description="Helical" evidence="5">
    <location>
        <begin position="299"/>
        <end position="322"/>
    </location>
</feature>
<evidence type="ECO:0000256" key="1">
    <source>
        <dbReference type="ARBA" id="ARBA00004141"/>
    </source>
</evidence>
<dbReference type="InterPro" id="IPR050367">
    <property type="entry name" value="APC_superfamily"/>
</dbReference>
<feature type="transmembrane region" description="Helical" evidence="5">
    <location>
        <begin position="118"/>
        <end position="135"/>
    </location>
</feature>
<proteinExistence type="predicted"/>
<evidence type="ECO:0000313" key="7">
    <source>
        <dbReference type="EMBL" id="CAB4573032.1"/>
    </source>
</evidence>
<evidence type="ECO:0000256" key="3">
    <source>
        <dbReference type="ARBA" id="ARBA00022989"/>
    </source>
</evidence>
<reference evidence="7" key="1">
    <citation type="submission" date="2020-05" db="EMBL/GenBank/DDBJ databases">
        <authorList>
            <person name="Chiriac C."/>
            <person name="Salcher M."/>
            <person name="Ghai R."/>
            <person name="Kavagutti S V."/>
        </authorList>
    </citation>
    <scope>NUCLEOTIDE SEQUENCE</scope>
</reference>
<gene>
    <name evidence="7" type="ORF">UFOPK1684_00862</name>
</gene>
<dbReference type="PANTHER" id="PTHR42770">
    <property type="entry name" value="AMINO ACID TRANSPORTER-RELATED"/>
    <property type="match status" value="1"/>
</dbReference>
<dbReference type="Gene3D" id="1.20.1740.10">
    <property type="entry name" value="Amino acid/polyamine transporter I"/>
    <property type="match status" value="1"/>
</dbReference>
<feature type="transmembrane region" description="Helical" evidence="5">
    <location>
        <begin position="383"/>
        <end position="399"/>
    </location>
</feature>
<sequence>MRVTGLVRRLGPLGASAIGLSSMIGAGVFYVWAPAAERAGSWLLVALLIAGTIALLNALVMAQLSLENPVSGGAYRFGQKYVSPKVGFLAGSLFLIGKTCSAGAIALVSARYIAPDHAPAVAAGLVALFVAVNITGIRTTAAVSLVAVVLVVGVLVTTLVVSAPGPRAGADWVDANGWGVLQAAGLMFFAFAGYARMATLGDEVKNPRRVLPAVIIGTLLAVLVLYGLIGWVLSNRLGVSALASSTAPVADLASPELAPYVIAAAALASLGSLAAILAGLSRTSMAMAQSGDLSAKLGFVWRTTSSPVVAEATMGVAAIVLVLVVDPLWLVGASSGAVLSYYAIAHWSATKQPPTERVLPSWLPWLGLVGCALLVVALPWQSVLATAVAIGGVLGVWSLRDRGRQKLG</sequence>
<dbReference type="AlphaFoldDB" id="A0A6J6E9A1"/>
<dbReference type="PIRSF" id="PIRSF006060">
    <property type="entry name" value="AA_transporter"/>
    <property type="match status" value="1"/>
</dbReference>
<feature type="transmembrane region" description="Helical" evidence="5">
    <location>
        <begin position="210"/>
        <end position="233"/>
    </location>
</feature>
<dbReference type="EMBL" id="CAEZTM010000035">
    <property type="protein sequence ID" value="CAB4573032.1"/>
    <property type="molecule type" value="Genomic_DNA"/>
</dbReference>
<evidence type="ECO:0000256" key="2">
    <source>
        <dbReference type="ARBA" id="ARBA00022692"/>
    </source>
</evidence>
<feature type="transmembrane region" description="Helical" evidence="5">
    <location>
        <begin position="257"/>
        <end position="278"/>
    </location>
</feature>
<accession>A0A6J6E9A1</accession>
<evidence type="ECO:0000259" key="6">
    <source>
        <dbReference type="Pfam" id="PF00324"/>
    </source>
</evidence>
<dbReference type="InterPro" id="IPR004841">
    <property type="entry name" value="AA-permease/SLC12A_dom"/>
</dbReference>
<name>A0A6J6E9A1_9ZZZZ</name>
<keyword evidence="3 5" id="KW-1133">Transmembrane helix</keyword>
<feature type="transmembrane region" description="Helical" evidence="5">
    <location>
        <begin position="86"/>
        <end position="112"/>
    </location>
</feature>
<evidence type="ECO:0000256" key="5">
    <source>
        <dbReference type="SAM" id="Phobius"/>
    </source>
</evidence>
<dbReference type="GO" id="GO:0016020">
    <property type="term" value="C:membrane"/>
    <property type="evidence" value="ECO:0007669"/>
    <property type="project" value="UniProtKB-SubCell"/>
</dbReference>
<feature type="transmembrane region" description="Helical" evidence="5">
    <location>
        <begin position="142"/>
        <end position="163"/>
    </location>
</feature>
<protein>
    <submittedName>
        <fullName evidence="7">Unannotated protein</fullName>
    </submittedName>
</protein>
<feature type="transmembrane region" description="Helical" evidence="5">
    <location>
        <begin position="39"/>
        <end position="66"/>
    </location>
</feature>